<comment type="subcellular location">
    <subcellularLocation>
        <location evidence="2">Cell membrane</location>
        <topology evidence="2">Multi-pass membrane protein</topology>
    </subcellularLocation>
</comment>
<evidence type="ECO:0000256" key="2">
    <source>
        <dbReference type="ARBA" id="ARBA00004651"/>
    </source>
</evidence>
<name>A0A5C4JKN6_9HYPH</name>
<evidence type="ECO:0000256" key="8">
    <source>
        <dbReference type="ARBA" id="ARBA00022777"/>
    </source>
</evidence>
<dbReference type="Pfam" id="PF00672">
    <property type="entry name" value="HAMP"/>
    <property type="match status" value="1"/>
</dbReference>
<dbReference type="OrthoDB" id="9813151at2"/>
<dbReference type="EC" id="2.7.13.3" evidence="3"/>
<keyword evidence="4" id="KW-1003">Cell membrane</keyword>
<dbReference type="Pfam" id="PF02518">
    <property type="entry name" value="HATPase_c"/>
    <property type="match status" value="1"/>
</dbReference>
<comment type="catalytic activity">
    <reaction evidence="1">
        <text>ATP + protein L-histidine = ADP + protein N-phospho-L-histidine.</text>
        <dbReference type="EC" id="2.7.13.3"/>
    </reaction>
</comment>
<sequence>MQKLFLNAFIMIWLAIACSLVGVLLVAYVSRATPYEEELLQRQSDFALTAAAGMLENSGPVAAREFIAVAGSPPLDVGLELTEAPDPNACVGSDNTGRERFIAVGATCYRLAADDLEQSLFSRLLPRSIPWVSAIIAAALAAFWLARYLTHPVQEIKIGLRALAEGRFSTRIGDRIDRKRDEIAGLAYDFDLTAERLEEFQDVQRRLFHDVSHELRSPLARLQVAISLLKKNPARMEAMADRLEREITRIDDLVEEILTLAKLNASEQLPLQRQTVDIIDLIADIIDDCRFESLTKNVTISYDGLSSSVATVNGELIYRAIENVIRNAVKYSPPSSEVAVAAIRRIDGLEIRVQDSGPGIPREHLKSIFRPFERVDTGGESQLGFGLGLSIAQRALHVHGGDIRADLNDNGGLSVVLRIPL</sequence>
<dbReference type="PROSITE" id="PS50109">
    <property type="entry name" value="HIS_KIN"/>
    <property type="match status" value="1"/>
</dbReference>
<evidence type="ECO:0000256" key="9">
    <source>
        <dbReference type="ARBA" id="ARBA00022840"/>
    </source>
</evidence>
<evidence type="ECO:0000256" key="1">
    <source>
        <dbReference type="ARBA" id="ARBA00000085"/>
    </source>
</evidence>
<dbReference type="InterPro" id="IPR036890">
    <property type="entry name" value="HATPase_C_sf"/>
</dbReference>
<dbReference type="AlphaFoldDB" id="A0A5C4JKN6"/>
<comment type="caution">
    <text evidence="13">The sequence shown here is derived from an EMBL/GenBank/DDBJ whole genome shotgun (WGS) entry which is preliminary data.</text>
</comment>
<keyword evidence="10" id="KW-1133">Transmembrane helix</keyword>
<feature type="transmembrane region" description="Helical" evidence="10">
    <location>
        <begin position="129"/>
        <end position="149"/>
    </location>
</feature>
<reference evidence="13 14" key="2">
    <citation type="submission" date="2019-06" db="EMBL/GenBank/DDBJ databases">
        <title>Martelella lutilitoris sp. nov., isolated from a tidal mudflat.</title>
        <authorList>
            <person name="Kim Y.-J."/>
        </authorList>
    </citation>
    <scope>NUCLEOTIDE SEQUENCE [LARGE SCALE GENOMIC DNA]</scope>
    <source>
        <strain evidence="13 14">GH2-6</strain>
    </source>
</reference>
<evidence type="ECO:0000259" key="11">
    <source>
        <dbReference type="PROSITE" id="PS50109"/>
    </source>
</evidence>
<dbReference type="SMART" id="SM00388">
    <property type="entry name" value="HisKA"/>
    <property type="match status" value="1"/>
</dbReference>
<keyword evidence="7" id="KW-0547">Nucleotide-binding</keyword>
<evidence type="ECO:0000256" key="3">
    <source>
        <dbReference type="ARBA" id="ARBA00012438"/>
    </source>
</evidence>
<gene>
    <name evidence="13" type="ORF">FF124_20010</name>
</gene>
<dbReference type="GO" id="GO:0000155">
    <property type="term" value="F:phosphorelay sensor kinase activity"/>
    <property type="evidence" value="ECO:0007669"/>
    <property type="project" value="InterPro"/>
</dbReference>
<reference evidence="13 14" key="1">
    <citation type="submission" date="2019-05" db="EMBL/GenBank/DDBJ databases">
        <authorList>
            <person name="Lee S.D."/>
        </authorList>
    </citation>
    <scope>NUCLEOTIDE SEQUENCE [LARGE SCALE GENOMIC DNA]</scope>
    <source>
        <strain evidence="13 14">GH2-6</strain>
    </source>
</reference>
<evidence type="ECO:0000256" key="7">
    <source>
        <dbReference type="ARBA" id="ARBA00022741"/>
    </source>
</evidence>
<dbReference type="SUPFAM" id="SSF55874">
    <property type="entry name" value="ATPase domain of HSP90 chaperone/DNA topoisomerase II/histidine kinase"/>
    <property type="match status" value="1"/>
</dbReference>
<dbReference type="InterPro" id="IPR036097">
    <property type="entry name" value="HisK_dim/P_sf"/>
</dbReference>
<dbReference type="GO" id="GO:0005524">
    <property type="term" value="F:ATP binding"/>
    <property type="evidence" value="ECO:0007669"/>
    <property type="project" value="UniProtKB-KW"/>
</dbReference>
<protein>
    <recommendedName>
        <fullName evidence="3">histidine kinase</fullName>
        <ecNumber evidence="3">2.7.13.3</ecNumber>
    </recommendedName>
</protein>
<dbReference type="Proteomes" id="UP000307874">
    <property type="component" value="Unassembled WGS sequence"/>
</dbReference>
<dbReference type="SUPFAM" id="SSF47384">
    <property type="entry name" value="Homodimeric domain of signal transducing histidine kinase"/>
    <property type="match status" value="1"/>
</dbReference>
<keyword evidence="10" id="KW-0472">Membrane</keyword>
<dbReference type="InterPro" id="IPR050980">
    <property type="entry name" value="2C_sensor_his_kinase"/>
</dbReference>
<keyword evidence="8 13" id="KW-0418">Kinase</keyword>
<dbReference type="InterPro" id="IPR004358">
    <property type="entry name" value="Sig_transdc_His_kin-like_C"/>
</dbReference>
<dbReference type="PRINTS" id="PR00344">
    <property type="entry name" value="BCTRLSENSOR"/>
</dbReference>
<proteinExistence type="predicted"/>
<dbReference type="PROSITE" id="PS51257">
    <property type="entry name" value="PROKAR_LIPOPROTEIN"/>
    <property type="match status" value="1"/>
</dbReference>
<keyword evidence="6" id="KW-0808">Transferase</keyword>
<dbReference type="RefSeq" id="WP_138750253.1">
    <property type="nucleotide sequence ID" value="NZ_VCLB01000013.1"/>
</dbReference>
<keyword evidence="5" id="KW-0597">Phosphoprotein</keyword>
<feature type="transmembrane region" description="Helical" evidence="10">
    <location>
        <begin position="6"/>
        <end position="29"/>
    </location>
</feature>
<evidence type="ECO:0000256" key="5">
    <source>
        <dbReference type="ARBA" id="ARBA00022553"/>
    </source>
</evidence>
<feature type="domain" description="HAMP" evidence="12">
    <location>
        <begin position="147"/>
        <end position="202"/>
    </location>
</feature>
<keyword evidence="9" id="KW-0067">ATP-binding</keyword>
<dbReference type="EMBL" id="VCLB01000013">
    <property type="protein sequence ID" value="TNB46073.1"/>
    <property type="molecule type" value="Genomic_DNA"/>
</dbReference>
<dbReference type="CDD" id="cd06225">
    <property type="entry name" value="HAMP"/>
    <property type="match status" value="1"/>
</dbReference>
<dbReference type="PANTHER" id="PTHR44936:SF10">
    <property type="entry name" value="SENSOR PROTEIN RSTB"/>
    <property type="match status" value="1"/>
</dbReference>
<evidence type="ECO:0000256" key="6">
    <source>
        <dbReference type="ARBA" id="ARBA00022679"/>
    </source>
</evidence>
<dbReference type="InterPro" id="IPR005467">
    <property type="entry name" value="His_kinase_dom"/>
</dbReference>
<evidence type="ECO:0000313" key="13">
    <source>
        <dbReference type="EMBL" id="TNB46073.1"/>
    </source>
</evidence>
<dbReference type="PROSITE" id="PS50885">
    <property type="entry name" value="HAMP"/>
    <property type="match status" value="1"/>
</dbReference>
<dbReference type="SMART" id="SM00387">
    <property type="entry name" value="HATPase_c"/>
    <property type="match status" value="1"/>
</dbReference>
<dbReference type="InterPro" id="IPR003660">
    <property type="entry name" value="HAMP_dom"/>
</dbReference>
<feature type="domain" description="Histidine kinase" evidence="11">
    <location>
        <begin position="210"/>
        <end position="421"/>
    </location>
</feature>
<organism evidence="13 14">
    <name type="scientific">Martelella lutilitoris</name>
    <dbReference type="NCBI Taxonomy" id="2583532"/>
    <lineage>
        <taxon>Bacteria</taxon>
        <taxon>Pseudomonadati</taxon>
        <taxon>Pseudomonadota</taxon>
        <taxon>Alphaproteobacteria</taxon>
        <taxon>Hyphomicrobiales</taxon>
        <taxon>Aurantimonadaceae</taxon>
        <taxon>Martelella</taxon>
    </lineage>
</organism>
<dbReference type="Gene3D" id="1.10.287.130">
    <property type="match status" value="1"/>
</dbReference>
<evidence type="ECO:0000256" key="4">
    <source>
        <dbReference type="ARBA" id="ARBA00022475"/>
    </source>
</evidence>
<dbReference type="CDD" id="cd00082">
    <property type="entry name" value="HisKA"/>
    <property type="match status" value="1"/>
</dbReference>
<keyword evidence="10" id="KW-0812">Transmembrane</keyword>
<dbReference type="InterPro" id="IPR003594">
    <property type="entry name" value="HATPase_dom"/>
</dbReference>
<dbReference type="InterPro" id="IPR003661">
    <property type="entry name" value="HisK_dim/P_dom"/>
</dbReference>
<evidence type="ECO:0000259" key="12">
    <source>
        <dbReference type="PROSITE" id="PS50885"/>
    </source>
</evidence>
<dbReference type="Pfam" id="PF00512">
    <property type="entry name" value="HisKA"/>
    <property type="match status" value="1"/>
</dbReference>
<evidence type="ECO:0000256" key="10">
    <source>
        <dbReference type="SAM" id="Phobius"/>
    </source>
</evidence>
<dbReference type="Gene3D" id="6.10.340.10">
    <property type="match status" value="1"/>
</dbReference>
<accession>A0A5C4JKN6</accession>
<evidence type="ECO:0000313" key="14">
    <source>
        <dbReference type="Proteomes" id="UP000307874"/>
    </source>
</evidence>
<dbReference type="GO" id="GO:0005886">
    <property type="term" value="C:plasma membrane"/>
    <property type="evidence" value="ECO:0007669"/>
    <property type="project" value="UniProtKB-SubCell"/>
</dbReference>
<dbReference type="Gene3D" id="3.30.565.10">
    <property type="entry name" value="Histidine kinase-like ATPase, C-terminal domain"/>
    <property type="match status" value="1"/>
</dbReference>
<dbReference type="PANTHER" id="PTHR44936">
    <property type="entry name" value="SENSOR PROTEIN CREC"/>
    <property type="match status" value="1"/>
</dbReference>
<dbReference type="SMART" id="SM00304">
    <property type="entry name" value="HAMP"/>
    <property type="match status" value="1"/>
</dbReference>
<keyword evidence="14" id="KW-1185">Reference proteome</keyword>